<keyword evidence="4" id="KW-0804">Transcription</keyword>
<dbReference type="PRINTS" id="PR00455">
    <property type="entry name" value="HTHTETR"/>
</dbReference>
<comment type="caution">
    <text evidence="8">The sequence shown here is derived from an EMBL/GenBank/DDBJ whole genome shotgun (WGS) entry which is preliminary data.</text>
</comment>
<evidence type="ECO:0000256" key="1">
    <source>
        <dbReference type="ARBA" id="ARBA00022491"/>
    </source>
</evidence>
<sequence>MPSTDPAPDAERPKRTRRRTGTYAAADERRRKIAETAVAHFAEFGYYNTSMPKIAADVGISHAGLLHHFSSKSDLLLAVLDTRETQAAEQFYSHLDPEAPDPLELLRLTSRHVRFNTTQPGLIQMYAVLSAEASNPDHPAHAHFRERYQQLTGFIARTLQHGVAAGTLRADTPCDDVAREILAVADGYGVQFGLSDGGWDMAAAYHDYLDRLARRITTDGRGL</sequence>
<gene>
    <name evidence="8" type="ORF">KDL01_20115</name>
</gene>
<dbReference type="Pfam" id="PF00440">
    <property type="entry name" value="TetR_N"/>
    <property type="match status" value="1"/>
</dbReference>
<evidence type="ECO:0000259" key="7">
    <source>
        <dbReference type="PROSITE" id="PS50977"/>
    </source>
</evidence>
<keyword evidence="3 5" id="KW-0238">DNA-binding</keyword>
<dbReference type="AlphaFoldDB" id="A0A941EQN1"/>
<evidence type="ECO:0000256" key="6">
    <source>
        <dbReference type="SAM" id="MobiDB-lite"/>
    </source>
</evidence>
<accession>A0A941EQN1</accession>
<dbReference type="Pfam" id="PF13977">
    <property type="entry name" value="TetR_C_6"/>
    <property type="match status" value="1"/>
</dbReference>
<keyword evidence="9" id="KW-1185">Reference proteome</keyword>
<dbReference type="RefSeq" id="WP_212530083.1">
    <property type="nucleotide sequence ID" value="NZ_JAGSOG010000101.1"/>
</dbReference>
<keyword evidence="2" id="KW-0805">Transcription regulation</keyword>
<feature type="region of interest" description="Disordered" evidence="6">
    <location>
        <begin position="1"/>
        <end position="25"/>
    </location>
</feature>
<dbReference type="Gene3D" id="1.10.357.10">
    <property type="entry name" value="Tetracycline Repressor, domain 2"/>
    <property type="match status" value="1"/>
</dbReference>
<dbReference type="Proteomes" id="UP000675781">
    <property type="component" value="Unassembled WGS sequence"/>
</dbReference>
<dbReference type="InterPro" id="IPR050109">
    <property type="entry name" value="HTH-type_TetR-like_transc_reg"/>
</dbReference>
<dbReference type="PANTHER" id="PTHR30055">
    <property type="entry name" value="HTH-TYPE TRANSCRIPTIONAL REGULATOR RUTR"/>
    <property type="match status" value="1"/>
</dbReference>
<keyword evidence="1" id="KW-0678">Repressor</keyword>
<evidence type="ECO:0000313" key="9">
    <source>
        <dbReference type="Proteomes" id="UP000675781"/>
    </source>
</evidence>
<reference evidence="8" key="1">
    <citation type="submission" date="2021-04" db="EMBL/GenBank/DDBJ databases">
        <title>Genome based classification of Actinospica acidithermotolerans sp. nov., an actinobacterium isolated from an Indonesian hot spring.</title>
        <authorList>
            <person name="Kusuma A.B."/>
            <person name="Putra K.E."/>
            <person name="Nafisah S."/>
            <person name="Loh J."/>
            <person name="Nouioui I."/>
            <person name="Goodfellow M."/>
        </authorList>
    </citation>
    <scope>NUCLEOTIDE SEQUENCE</scope>
    <source>
        <strain evidence="8">CSCA 57</strain>
    </source>
</reference>
<protein>
    <submittedName>
        <fullName evidence="8">TetR/AcrR family transcriptional regulator</fullName>
    </submittedName>
</protein>
<feature type="domain" description="HTH tetR-type" evidence="7">
    <location>
        <begin position="27"/>
        <end position="87"/>
    </location>
</feature>
<dbReference type="GO" id="GO:0003700">
    <property type="term" value="F:DNA-binding transcription factor activity"/>
    <property type="evidence" value="ECO:0007669"/>
    <property type="project" value="TreeGrafter"/>
</dbReference>
<dbReference type="EMBL" id="JAGSOG010000101">
    <property type="protein sequence ID" value="MBR7835591.1"/>
    <property type="molecule type" value="Genomic_DNA"/>
</dbReference>
<dbReference type="PANTHER" id="PTHR30055:SF234">
    <property type="entry name" value="HTH-TYPE TRANSCRIPTIONAL REGULATOR BETI"/>
    <property type="match status" value="1"/>
</dbReference>
<feature type="DNA-binding region" description="H-T-H motif" evidence="5">
    <location>
        <begin position="50"/>
        <end position="69"/>
    </location>
</feature>
<name>A0A941EQN1_9ACTN</name>
<dbReference type="InterPro" id="IPR009057">
    <property type="entry name" value="Homeodomain-like_sf"/>
</dbReference>
<evidence type="ECO:0000256" key="3">
    <source>
        <dbReference type="ARBA" id="ARBA00023125"/>
    </source>
</evidence>
<evidence type="ECO:0000313" key="8">
    <source>
        <dbReference type="EMBL" id="MBR7835591.1"/>
    </source>
</evidence>
<dbReference type="InterPro" id="IPR036271">
    <property type="entry name" value="Tet_transcr_reg_TetR-rel_C_sf"/>
</dbReference>
<dbReference type="PROSITE" id="PS50977">
    <property type="entry name" value="HTH_TETR_2"/>
    <property type="match status" value="1"/>
</dbReference>
<evidence type="ECO:0000256" key="5">
    <source>
        <dbReference type="PROSITE-ProRule" id="PRU00335"/>
    </source>
</evidence>
<dbReference type="SUPFAM" id="SSF48498">
    <property type="entry name" value="Tetracyclin repressor-like, C-terminal domain"/>
    <property type="match status" value="1"/>
</dbReference>
<proteinExistence type="predicted"/>
<dbReference type="GO" id="GO:0000976">
    <property type="term" value="F:transcription cis-regulatory region binding"/>
    <property type="evidence" value="ECO:0007669"/>
    <property type="project" value="TreeGrafter"/>
</dbReference>
<evidence type="ECO:0000256" key="2">
    <source>
        <dbReference type="ARBA" id="ARBA00023015"/>
    </source>
</evidence>
<evidence type="ECO:0000256" key="4">
    <source>
        <dbReference type="ARBA" id="ARBA00023163"/>
    </source>
</evidence>
<dbReference type="InterPro" id="IPR039538">
    <property type="entry name" value="BetI_C"/>
</dbReference>
<dbReference type="SUPFAM" id="SSF46689">
    <property type="entry name" value="Homeodomain-like"/>
    <property type="match status" value="1"/>
</dbReference>
<organism evidence="8 9">
    <name type="scientific">Actinospica durhamensis</name>
    <dbReference type="NCBI Taxonomy" id="1508375"/>
    <lineage>
        <taxon>Bacteria</taxon>
        <taxon>Bacillati</taxon>
        <taxon>Actinomycetota</taxon>
        <taxon>Actinomycetes</taxon>
        <taxon>Catenulisporales</taxon>
        <taxon>Actinospicaceae</taxon>
        <taxon>Actinospica</taxon>
    </lineage>
</organism>
<dbReference type="InterPro" id="IPR001647">
    <property type="entry name" value="HTH_TetR"/>
</dbReference>